<keyword evidence="2" id="KW-1133">Transmembrane helix</keyword>
<protein>
    <submittedName>
        <fullName evidence="4">Permease of the drug/metabolite transporter (DMT) superfamily</fullName>
    </submittedName>
</protein>
<dbReference type="Pfam" id="PF00892">
    <property type="entry name" value="EamA"/>
    <property type="match status" value="2"/>
</dbReference>
<dbReference type="GO" id="GO:0016020">
    <property type="term" value="C:membrane"/>
    <property type="evidence" value="ECO:0007669"/>
    <property type="project" value="InterPro"/>
</dbReference>
<keyword evidence="2" id="KW-0472">Membrane</keyword>
<dbReference type="OrthoDB" id="9807937at2"/>
<keyword evidence="5" id="KW-1185">Reference proteome</keyword>
<dbReference type="STRING" id="65735.SAMN04488075_1873"/>
<name>A0A1H6M357_9RHOB</name>
<evidence type="ECO:0000313" key="4">
    <source>
        <dbReference type="EMBL" id="SEH95694.1"/>
    </source>
</evidence>
<feature type="transmembrane region" description="Helical" evidence="2">
    <location>
        <begin position="150"/>
        <end position="169"/>
    </location>
</feature>
<dbReference type="InterPro" id="IPR000620">
    <property type="entry name" value="EamA_dom"/>
</dbReference>
<evidence type="ECO:0000259" key="3">
    <source>
        <dbReference type="Pfam" id="PF00892"/>
    </source>
</evidence>
<feature type="domain" description="EamA" evidence="3">
    <location>
        <begin position="31"/>
        <end position="165"/>
    </location>
</feature>
<organism evidence="4 5">
    <name type="scientific">Paracoccus alkenifer</name>
    <dbReference type="NCBI Taxonomy" id="65735"/>
    <lineage>
        <taxon>Bacteria</taxon>
        <taxon>Pseudomonadati</taxon>
        <taxon>Pseudomonadota</taxon>
        <taxon>Alphaproteobacteria</taxon>
        <taxon>Rhodobacterales</taxon>
        <taxon>Paracoccaceae</taxon>
        <taxon>Paracoccus</taxon>
    </lineage>
</organism>
<feature type="transmembrane region" description="Helical" evidence="2">
    <location>
        <begin position="233"/>
        <end position="250"/>
    </location>
</feature>
<dbReference type="EMBL" id="FNXG01000003">
    <property type="protein sequence ID" value="SEH95694.1"/>
    <property type="molecule type" value="Genomic_DNA"/>
</dbReference>
<keyword evidence="2" id="KW-0812">Transmembrane</keyword>
<feature type="compositionally biased region" description="Pro residues" evidence="1">
    <location>
        <begin position="8"/>
        <end position="21"/>
    </location>
</feature>
<dbReference type="Proteomes" id="UP000199125">
    <property type="component" value="Unassembled WGS sequence"/>
</dbReference>
<evidence type="ECO:0000256" key="1">
    <source>
        <dbReference type="SAM" id="MobiDB-lite"/>
    </source>
</evidence>
<feature type="transmembrane region" description="Helical" evidence="2">
    <location>
        <begin position="287"/>
        <end position="305"/>
    </location>
</feature>
<dbReference type="InterPro" id="IPR037185">
    <property type="entry name" value="EmrE-like"/>
</dbReference>
<accession>A0A1H6M357</accession>
<sequence>MPHSASFPPAPVPPPPVPPPPLTGRGDRPALAILLMCLVSLIFSVQDAVSRYLGAHYPPVLIVMLRYWFFALFVIVLAARHPGGLRAALRPRHPWLQIARGLLLVFEIVVMLFAFVNLGLVESHAVFIAHPLIIVALSGPVLGERVGWRRWAAVGVGFLGILIILQPGVRVFSPWAALPLLSALMFAVYVLMTRMVSAGDGANVSLFWTGIAGAAGITVVGIGQIQALAPADWLPMAVLCVTGFVGHYLLIRAYSLAEASSLQPYSYTQLIWVSLIGLLFLGETVGLNVILGMVIIAAAGLFTWWRERQVKLQAPAG</sequence>
<evidence type="ECO:0000313" key="5">
    <source>
        <dbReference type="Proteomes" id="UP000199125"/>
    </source>
</evidence>
<dbReference type="PANTHER" id="PTHR22911:SF103">
    <property type="entry name" value="BLR2811 PROTEIN"/>
    <property type="match status" value="1"/>
</dbReference>
<gene>
    <name evidence="4" type="ORF">SAMN04488075_1873</name>
</gene>
<proteinExistence type="predicted"/>
<feature type="domain" description="EamA" evidence="3">
    <location>
        <begin position="175"/>
        <end position="302"/>
    </location>
</feature>
<feature type="transmembrane region" description="Helical" evidence="2">
    <location>
        <begin position="124"/>
        <end position="143"/>
    </location>
</feature>
<feature type="region of interest" description="Disordered" evidence="1">
    <location>
        <begin position="1"/>
        <end position="21"/>
    </location>
</feature>
<feature type="transmembrane region" description="Helical" evidence="2">
    <location>
        <begin position="204"/>
        <end position="227"/>
    </location>
</feature>
<evidence type="ECO:0000256" key="2">
    <source>
        <dbReference type="SAM" id="Phobius"/>
    </source>
</evidence>
<dbReference type="SUPFAM" id="SSF103481">
    <property type="entry name" value="Multidrug resistance efflux transporter EmrE"/>
    <property type="match status" value="2"/>
</dbReference>
<feature type="transmembrane region" description="Helical" evidence="2">
    <location>
        <begin position="55"/>
        <end position="78"/>
    </location>
</feature>
<feature type="transmembrane region" description="Helical" evidence="2">
    <location>
        <begin position="98"/>
        <end position="118"/>
    </location>
</feature>
<reference evidence="5" key="1">
    <citation type="submission" date="2016-10" db="EMBL/GenBank/DDBJ databases">
        <authorList>
            <person name="Varghese N."/>
            <person name="Submissions S."/>
        </authorList>
    </citation>
    <scope>NUCLEOTIDE SEQUENCE [LARGE SCALE GENOMIC DNA]</scope>
    <source>
        <strain evidence="5">DSM 11593</strain>
    </source>
</reference>
<feature type="transmembrane region" description="Helical" evidence="2">
    <location>
        <begin position="175"/>
        <end position="192"/>
    </location>
</feature>
<dbReference type="PANTHER" id="PTHR22911">
    <property type="entry name" value="ACYL-MALONYL CONDENSING ENZYME-RELATED"/>
    <property type="match status" value="1"/>
</dbReference>
<dbReference type="AlphaFoldDB" id="A0A1H6M357"/>